<gene>
    <name evidence="1" type="ORF">SAMN05192549_110102</name>
</gene>
<sequence length="85" mass="9128">MHTTSELSSILDKLANDNKFREHLLADPVSALAAIGITLSADQVPEERSLPSQEEIAADKDELMHSLETTATMLPFLLSGALVPA</sequence>
<dbReference type="AlphaFoldDB" id="A0A1M7R4P8"/>
<evidence type="ECO:0000313" key="2">
    <source>
        <dbReference type="Proteomes" id="UP000184339"/>
    </source>
</evidence>
<name>A0A1M7R4P8_9BURK</name>
<reference evidence="2" key="1">
    <citation type="submission" date="2016-11" db="EMBL/GenBank/DDBJ databases">
        <authorList>
            <person name="Varghese N."/>
            <person name="Submissions S."/>
        </authorList>
    </citation>
    <scope>NUCLEOTIDE SEQUENCE [LARGE SCALE GENOMIC DNA]</scope>
    <source>
        <strain evidence="2">Sac-22</strain>
    </source>
</reference>
<proteinExistence type="predicted"/>
<dbReference type="NCBIfam" id="TIGR04509">
    <property type="entry name" value="mod_pep_NH_fam"/>
    <property type="match status" value="1"/>
</dbReference>
<keyword evidence="2" id="KW-1185">Reference proteome</keyword>
<dbReference type="RefSeq" id="WP_072787421.1">
    <property type="nucleotide sequence ID" value="NZ_FRCX01000010.1"/>
</dbReference>
<dbReference type="NCBIfam" id="NF038399">
    <property type="entry name" value="NH_RiPP_Os17"/>
    <property type="match status" value="1"/>
</dbReference>
<protein>
    <submittedName>
        <fullName evidence="1">Putative modified peptide</fullName>
    </submittedName>
</protein>
<dbReference type="OrthoDB" id="8780590at2"/>
<organism evidence="1 2">
    <name type="scientific">Duganella sacchari</name>
    <dbReference type="NCBI Taxonomy" id="551987"/>
    <lineage>
        <taxon>Bacteria</taxon>
        <taxon>Pseudomonadati</taxon>
        <taxon>Pseudomonadota</taxon>
        <taxon>Betaproteobacteria</taxon>
        <taxon>Burkholderiales</taxon>
        <taxon>Oxalobacteraceae</taxon>
        <taxon>Telluria group</taxon>
        <taxon>Duganella</taxon>
    </lineage>
</organism>
<dbReference type="Proteomes" id="UP000184339">
    <property type="component" value="Unassembled WGS sequence"/>
</dbReference>
<dbReference type="EMBL" id="FRCX01000010">
    <property type="protein sequence ID" value="SHN39955.1"/>
    <property type="molecule type" value="Genomic_DNA"/>
</dbReference>
<dbReference type="InterPro" id="IPR030976">
    <property type="entry name" value="Mod_pep_NH_fam"/>
</dbReference>
<evidence type="ECO:0000313" key="1">
    <source>
        <dbReference type="EMBL" id="SHN39955.1"/>
    </source>
</evidence>
<accession>A0A1M7R4P8</accession>